<dbReference type="PROSITE" id="PS00099">
    <property type="entry name" value="THIOLASE_3"/>
    <property type="match status" value="1"/>
</dbReference>
<organism evidence="8">
    <name type="scientific">Pseudogemmatithrix spongiicola</name>
    <dbReference type="NCBI Taxonomy" id="3062599"/>
    <lineage>
        <taxon>Bacteria</taxon>
        <taxon>Pseudomonadati</taxon>
        <taxon>Gemmatimonadota</taxon>
        <taxon>Gemmatimonadia</taxon>
        <taxon>Gemmatimonadales</taxon>
        <taxon>Gemmatimonadaceae</taxon>
        <taxon>Pseudogemmatithrix</taxon>
    </lineage>
</organism>
<dbReference type="KEGG" id="pspc:Strain318_001089"/>
<dbReference type="InterPro" id="IPR020615">
    <property type="entry name" value="Thiolase_acyl_enz_int_AS"/>
</dbReference>
<dbReference type="InterPro" id="IPR020613">
    <property type="entry name" value="Thiolase_CS"/>
</dbReference>
<dbReference type="Pfam" id="PF00108">
    <property type="entry name" value="Thiolase_N"/>
    <property type="match status" value="1"/>
</dbReference>
<keyword evidence="2 5" id="KW-0808">Transferase</keyword>
<dbReference type="FunFam" id="3.40.47.10:FF:000010">
    <property type="entry name" value="Acetyl-CoA acetyltransferase (Thiolase)"/>
    <property type="match status" value="1"/>
</dbReference>
<dbReference type="GO" id="GO:0003988">
    <property type="term" value="F:acetyl-CoA C-acyltransferase activity"/>
    <property type="evidence" value="ECO:0007669"/>
    <property type="project" value="UniProtKB-ARBA"/>
</dbReference>
<name>A0AA49JUE3_9BACT</name>
<evidence type="ECO:0000259" key="7">
    <source>
        <dbReference type="Pfam" id="PF02803"/>
    </source>
</evidence>
<feature type="domain" description="Thiolase C-terminal" evidence="7">
    <location>
        <begin position="282"/>
        <end position="403"/>
    </location>
</feature>
<dbReference type="Gene3D" id="3.40.47.10">
    <property type="match status" value="2"/>
</dbReference>
<evidence type="ECO:0000313" key="8">
    <source>
        <dbReference type="EMBL" id="WKW11823.1"/>
    </source>
</evidence>
<dbReference type="NCBIfam" id="TIGR01930">
    <property type="entry name" value="AcCoA-C-Actrans"/>
    <property type="match status" value="1"/>
</dbReference>
<dbReference type="CDD" id="cd00751">
    <property type="entry name" value="thiolase"/>
    <property type="match status" value="1"/>
</dbReference>
<accession>A0AA49JUE3</accession>
<dbReference type="InterPro" id="IPR016039">
    <property type="entry name" value="Thiolase-like"/>
</dbReference>
<dbReference type="PANTHER" id="PTHR18919">
    <property type="entry name" value="ACETYL-COA C-ACYLTRANSFERASE"/>
    <property type="match status" value="1"/>
</dbReference>
<dbReference type="RefSeq" id="WP_367887510.1">
    <property type="nucleotide sequence ID" value="NZ_CP130612.1"/>
</dbReference>
<feature type="domain" description="Thiolase N-terminal" evidence="6">
    <location>
        <begin position="9"/>
        <end position="273"/>
    </location>
</feature>
<dbReference type="InterPro" id="IPR002155">
    <property type="entry name" value="Thiolase"/>
</dbReference>
<dbReference type="PIRSF" id="PIRSF000429">
    <property type="entry name" value="Ac-CoA_Ac_transf"/>
    <property type="match status" value="1"/>
</dbReference>
<feature type="active site" description="Proton acceptor" evidence="4">
    <location>
        <position position="360"/>
    </location>
</feature>
<dbReference type="InterPro" id="IPR020617">
    <property type="entry name" value="Thiolase_C"/>
</dbReference>
<dbReference type="AlphaFoldDB" id="A0AA49JUE3"/>
<dbReference type="InterPro" id="IPR020616">
    <property type="entry name" value="Thiolase_N"/>
</dbReference>
<dbReference type="EMBL" id="CP130613">
    <property type="protein sequence ID" value="WKW14733.1"/>
    <property type="molecule type" value="Genomic_DNA"/>
</dbReference>
<dbReference type="PROSITE" id="PS00737">
    <property type="entry name" value="THIOLASE_2"/>
    <property type="match status" value="1"/>
</dbReference>
<dbReference type="Proteomes" id="UP001229955">
    <property type="component" value="Chromosome"/>
</dbReference>
<evidence type="ECO:0000313" key="9">
    <source>
        <dbReference type="EMBL" id="WKW14733.1"/>
    </source>
</evidence>
<dbReference type="PROSITE" id="PS00098">
    <property type="entry name" value="THIOLASE_1"/>
    <property type="match status" value="1"/>
</dbReference>
<dbReference type="Pfam" id="PF02803">
    <property type="entry name" value="Thiolase_C"/>
    <property type="match status" value="1"/>
</dbReference>
<gene>
    <name evidence="8" type="ORF">Strain138_001089</name>
    <name evidence="9" type="ORF">Strain318_001089</name>
</gene>
<feature type="active site" description="Proton acceptor" evidence="4">
    <location>
        <position position="390"/>
    </location>
</feature>
<evidence type="ECO:0000256" key="1">
    <source>
        <dbReference type="ARBA" id="ARBA00010982"/>
    </source>
</evidence>
<keyword evidence="10" id="KW-1185">Reference proteome</keyword>
<keyword evidence="3 5" id="KW-0012">Acyltransferase</keyword>
<proteinExistence type="inferred from homology"/>
<dbReference type="EMBL" id="CP130612">
    <property type="protein sequence ID" value="WKW11823.1"/>
    <property type="molecule type" value="Genomic_DNA"/>
</dbReference>
<accession>A0AA49K021</accession>
<evidence type="ECO:0000256" key="3">
    <source>
        <dbReference type="ARBA" id="ARBA00023315"/>
    </source>
</evidence>
<evidence type="ECO:0000256" key="5">
    <source>
        <dbReference type="RuleBase" id="RU003557"/>
    </source>
</evidence>
<dbReference type="SUPFAM" id="SSF53901">
    <property type="entry name" value="Thiolase-like"/>
    <property type="match status" value="2"/>
</dbReference>
<feature type="active site" description="Acyl-thioester intermediate" evidence="4">
    <location>
        <position position="92"/>
    </location>
</feature>
<dbReference type="PANTHER" id="PTHR18919:SF107">
    <property type="entry name" value="ACETYL-COA ACETYLTRANSFERASE, CYTOSOLIC"/>
    <property type="match status" value="1"/>
</dbReference>
<comment type="similarity">
    <text evidence="1 5">Belongs to the thiolase-like superfamily. Thiolase family.</text>
</comment>
<protein>
    <submittedName>
        <fullName evidence="8">Acetyl-CoA C-acetyltransferase</fullName>
    </submittedName>
</protein>
<dbReference type="InterPro" id="IPR020610">
    <property type="entry name" value="Thiolase_AS"/>
</dbReference>
<sequence>MTSPDRTPVIVGAARTPIGRFLGGLAPLTAPELGALAIREAVKRAGIDASRIGEVIMGNVLQGGVGQAPARQAMIKAGIPGTVPAVTINKVCGSGLQAVMQAAQAIRAGDEQLLVAGGMESMSNAPHLVRGMRNGVKFGAQTMQDLLITDGLWCSFYDRHMGGHAEYTAKKAGITRARQDQFALESHQKAVAAIEAGRFKAEIVPVEIAGKKPVVIDTDESPRKDTSLDALAKLKPAFPKDAPKDMKPEELTVTAGNAPGLNDGAAAVVVASEAYAKAHGLPILARITGYASGGGDPQDLFFAPIVAVQNLMAKTGAKISDYDLIEANEAFASQSLADGDGLGWDWNRVNVNGGAIALGHPIGASGARVLVTLLHALEAQGKRTGMATLCLGGGNAVALSVEKV</sequence>
<evidence type="ECO:0000256" key="4">
    <source>
        <dbReference type="PIRSR" id="PIRSR000429-1"/>
    </source>
</evidence>
<evidence type="ECO:0000259" key="6">
    <source>
        <dbReference type="Pfam" id="PF00108"/>
    </source>
</evidence>
<evidence type="ECO:0000313" key="10">
    <source>
        <dbReference type="Proteomes" id="UP001229955"/>
    </source>
</evidence>
<evidence type="ECO:0000256" key="2">
    <source>
        <dbReference type="ARBA" id="ARBA00022679"/>
    </source>
</evidence>
<reference evidence="8" key="1">
    <citation type="submission" date="2023-07" db="EMBL/GenBank/DDBJ databases">
        <authorList>
            <person name="Haufschild T."/>
            <person name="Kallscheuer N."/>
            <person name="Hammer J."/>
            <person name="Kohn T."/>
            <person name="Kabuu M."/>
            <person name="Jogler M."/>
            <person name="Wohfarth N."/>
            <person name="Heuer A."/>
            <person name="Rohde M."/>
            <person name="van Teeseling M.C.F."/>
            <person name="Jogler C."/>
        </authorList>
    </citation>
    <scope>NUCLEOTIDE SEQUENCE</scope>
    <source>
        <strain evidence="8">Strain 138</strain>
        <strain evidence="9">Strain 318</strain>
    </source>
</reference>